<sequence>MKVTKLMHVCIVVPNLERALNFYCDVLGFRSDFETDNDKADGRLLGFDEDEIHLKAQHLISESTDPSEATEINVVEYTDPKTLLSSQPYTQQNNIGITRLALEVNDVDEALDDIRSVEGVEVVCEPKNILIVEPAVTVTARWCSFKDPFGIFITLSQPPMTK</sequence>
<dbReference type="RefSeq" id="WP_155432029.1">
    <property type="nucleotide sequence ID" value="NZ_WNJO01000010.1"/>
</dbReference>
<organism evidence="3 4">
    <name type="scientific">Secundilactobacillus folii</name>
    <dbReference type="NCBI Taxonomy" id="2678357"/>
    <lineage>
        <taxon>Bacteria</taxon>
        <taxon>Bacillati</taxon>
        <taxon>Bacillota</taxon>
        <taxon>Bacilli</taxon>
        <taxon>Lactobacillales</taxon>
        <taxon>Lactobacillaceae</taxon>
        <taxon>Secundilactobacillus</taxon>
    </lineage>
</organism>
<protein>
    <submittedName>
        <fullName evidence="3">VOC family protein</fullName>
    </submittedName>
</protein>
<name>A0A7X2XYP3_9LACO</name>
<feature type="domain" description="VOC" evidence="2">
    <location>
        <begin position="5"/>
        <end position="158"/>
    </location>
</feature>
<dbReference type="Proteomes" id="UP000466388">
    <property type="component" value="Unassembled WGS sequence"/>
</dbReference>
<dbReference type="PROSITE" id="PS00934">
    <property type="entry name" value="GLYOXALASE_I_1"/>
    <property type="match status" value="1"/>
</dbReference>
<dbReference type="InterPro" id="IPR037523">
    <property type="entry name" value="VOC_core"/>
</dbReference>
<proteinExistence type="predicted"/>
<dbReference type="Gene3D" id="3.10.180.10">
    <property type="entry name" value="2,3-Dihydroxybiphenyl 1,2-Dioxygenase, domain 1"/>
    <property type="match status" value="1"/>
</dbReference>
<gene>
    <name evidence="3" type="ORF">GM612_08900</name>
</gene>
<evidence type="ECO:0000256" key="1">
    <source>
        <dbReference type="ARBA" id="ARBA00022723"/>
    </source>
</evidence>
<keyword evidence="4" id="KW-1185">Reference proteome</keyword>
<dbReference type="EMBL" id="WNJO01000010">
    <property type="protein sequence ID" value="MTV82761.1"/>
    <property type="molecule type" value="Genomic_DNA"/>
</dbReference>
<dbReference type="InterPro" id="IPR018146">
    <property type="entry name" value="Glyoxalase_1_CS"/>
</dbReference>
<dbReference type="PANTHER" id="PTHR43048:SF3">
    <property type="entry name" value="METHYLMALONYL-COA EPIMERASE, MITOCHONDRIAL"/>
    <property type="match status" value="1"/>
</dbReference>
<dbReference type="GO" id="GO:0004493">
    <property type="term" value="F:methylmalonyl-CoA epimerase activity"/>
    <property type="evidence" value="ECO:0007669"/>
    <property type="project" value="TreeGrafter"/>
</dbReference>
<evidence type="ECO:0000259" key="2">
    <source>
        <dbReference type="PROSITE" id="PS51819"/>
    </source>
</evidence>
<reference evidence="3 4" key="1">
    <citation type="submission" date="2019-11" db="EMBL/GenBank/DDBJ databases">
        <title>Lactobacillus sp. nov. CRM56-3, isolated from fermented tea leaves.</title>
        <authorList>
            <person name="Phuengjayaem S."/>
            <person name="Tanasupawat S."/>
        </authorList>
    </citation>
    <scope>NUCLEOTIDE SEQUENCE [LARGE SCALE GENOMIC DNA]</scope>
    <source>
        <strain evidence="3 4">CRM56-3</strain>
    </source>
</reference>
<dbReference type="GO" id="GO:0004462">
    <property type="term" value="F:lactoylglutathione lyase activity"/>
    <property type="evidence" value="ECO:0007669"/>
    <property type="project" value="InterPro"/>
</dbReference>
<dbReference type="GO" id="GO:0046491">
    <property type="term" value="P:L-methylmalonyl-CoA metabolic process"/>
    <property type="evidence" value="ECO:0007669"/>
    <property type="project" value="TreeGrafter"/>
</dbReference>
<dbReference type="AlphaFoldDB" id="A0A7X2XYP3"/>
<comment type="caution">
    <text evidence="3">The sequence shown here is derived from an EMBL/GenBank/DDBJ whole genome shotgun (WGS) entry which is preliminary data.</text>
</comment>
<evidence type="ECO:0000313" key="3">
    <source>
        <dbReference type="EMBL" id="MTV82761.1"/>
    </source>
</evidence>
<dbReference type="GO" id="GO:0046872">
    <property type="term" value="F:metal ion binding"/>
    <property type="evidence" value="ECO:0007669"/>
    <property type="project" value="UniProtKB-KW"/>
</dbReference>
<dbReference type="Pfam" id="PF00903">
    <property type="entry name" value="Glyoxalase"/>
    <property type="match status" value="1"/>
</dbReference>
<evidence type="ECO:0000313" key="4">
    <source>
        <dbReference type="Proteomes" id="UP000466388"/>
    </source>
</evidence>
<dbReference type="InterPro" id="IPR051785">
    <property type="entry name" value="MMCE/EMCE_epimerase"/>
</dbReference>
<dbReference type="SUPFAM" id="SSF54593">
    <property type="entry name" value="Glyoxalase/Bleomycin resistance protein/Dihydroxybiphenyl dioxygenase"/>
    <property type="match status" value="1"/>
</dbReference>
<dbReference type="InterPro" id="IPR004360">
    <property type="entry name" value="Glyas_Fos-R_dOase_dom"/>
</dbReference>
<dbReference type="PROSITE" id="PS51819">
    <property type="entry name" value="VOC"/>
    <property type="match status" value="1"/>
</dbReference>
<dbReference type="PANTHER" id="PTHR43048">
    <property type="entry name" value="METHYLMALONYL-COA EPIMERASE"/>
    <property type="match status" value="1"/>
</dbReference>
<keyword evidence="1" id="KW-0479">Metal-binding</keyword>
<dbReference type="InterPro" id="IPR029068">
    <property type="entry name" value="Glyas_Bleomycin-R_OHBP_Dase"/>
</dbReference>
<accession>A0A7X2XYP3</accession>